<gene>
    <name evidence="2" type="ORF">Ctob_007862</name>
</gene>
<evidence type="ECO:0000313" key="3">
    <source>
        <dbReference type="Proteomes" id="UP000037460"/>
    </source>
</evidence>
<dbReference type="PANTHER" id="PTHR30383:SF5">
    <property type="entry name" value="SGNH HYDROLASE-TYPE ESTERASE DOMAIN-CONTAINING PROTEIN"/>
    <property type="match status" value="1"/>
</dbReference>
<dbReference type="EMBL" id="JWZX01001185">
    <property type="protein sequence ID" value="KOO34537.1"/>
    <property type="molecule type" value="Genomic_DNA"/>
</dbReference>
<dbReference type="AlphaFoldDB" id="A0A0M0K7I4"/>
<dbReference type="CDD" id="cd00229">
    <property type="entry name" value="SGNH_hydrolase"/>
    <property type="match status" value="1"/>
</dbReference>
<dbReference type="Gene3D" id="3.40.50.1110">
    <property type="entry name" value="SGNH hydrolase"/>
    <property type="match status" value="1"/>
</dbReference>
<dbReference type="Proteomes" id="UP000037460">
    <property type="component" value="Unassembled WGS sequence"/>
</dbReference>
<sequence>MKLRLLAFGDSLTAGYHHMGHAFAPWAPLLQSLLGSDVVCDHIGLSGFTTQQMLDTADEQNVTDVVPMSWPGYRTQLRRHRYDVVLILGGTNDLADYGHGPMPTQRTVSNLATLHAYAHEAGARSVAMTIPESKGAVYFETRSPPFRVRLDANEAIRAWAAKQPAHQVHFVDASALVPYSGTNGLWEPDGLHLSQRGYEAFGRALAPQIADFVRATRGAPNMAPMPAGPSAASAADADAEPGWHPGARVSIFGLTKAAQHNGKYGRLSARDPPSGGGEGRRLGVELEEGGAVLSVRCENLVLAPVEGTFGGHKGDKGEKDICGGS</sequence>
<comment type="caution">
    <text evidence="2">The sequence shown here is derived from an EMBL/GenBank/DDBJ whole genome shotgun (WGS) entry which is preliminary data.</text>
</comment>
<accession>A0A0M0K7I4</accession>
<dbReference type="GO" id="GO:0006629">
    <property type="term" value="P:lipid metabolic process"/>
    <property type="evidence" value="ECO:0007669"/>
    <property type="project" value="InterPro"/>
</dbReference>
<dbReference type="PROSITE" id="PS01098">
    <property type="entry name" value="LIPASE_GDSL_SER"/>
    <property type="match status" value="1"/>
</dbReference>
<feature type="domain" description="SGNH hydrolase-type esterase" evidence="1">
    <location>
        <begin position="7"/>
        <end position="200"/>
    </location>
</feature>
<dbReference type="PANTHER" id="PTHR30383">
    <property type="entry name" value="THIOESTERASE 1/PROTEASE 1/LYSOPHOSPHOLIPASE L1"/>
    <property type="match status" value="1"/>
</dbReference>
<dbReference type="Pfam" id="PF13472">
    <property type="entry name" value="Lipase_GDSL_2"/>
    <property type="match status" value="1"/>
</dbReference>
<reference evidence="3" key="1">
    <citation type="journal article" date="2015" name="PLoS Genet.">
        <title>Genome Sequence and Transcriptome Analyses of Chrysochromulina tobin: Metabolic Tools for Enhanced Algal Fitness in the Prominent Order Prymnesiales (Haptophyceae).</title>
        <authorList>
            <person name="Hovde B.T."/>
            <person name="Deodato C.R."/>
            <person name="Hunsperger H.M."/>
            <person name="Ryken S.A."/>
            <person name="Yost W."/>
            <person name="Jha R.K."/>
            <person name="Patterson J."/>
            <person name="Monnat R.J. Jr."/>
            <person name="Barlow S.B."/>
            <person name="Starkenburg S.R."/>
            <person name="Cattolico R.A."/>
        </authorList>
    </citation>
    <scope>NUCLEOTIDE SEQUENCE</scope>
    <source>
        <strain evidence="3">CCMP291</strain>
    </source>
</reference>
<protein>
    <recommendedName>
        <fullName evidence="1">SGNH hydrolase-type esterase domain-containing protein</fullName>
    </recommendedName>
</protein>
<keyword evidence="3" id="KW-1185">Reference proteome</keyword>
<organism evidence="2 3">
    <name type="scientific">Chrysochromulina tobinii</name>
    <dbReference type="NCBI Taxonomy" id="1460289"/>
    <lineage>
        <taxon>Eukaryota</taxon>
        <taxon>Haptista</taxon>
        <taxon>Haptophyta</taxon>
        <taxon>Prymnesiophyceae</taxon>
        <taxon>Prymnesiales</taxon>
        <taxon>Chrysochromulinaceae</taxon>
        <taxon>Chrysochromulina</taxon>
    </lineage>
</organism>
<evidence type="ECO:0000259" key="1">
    <source>
        <dbReference type="Pfam" id="PF13472"/>
    </source>
</evidence>
<name>A0A0M0K7I4_9EUKA</name>
<dbReference type="InterPro" id="IPR013830">
    <property type="entry name" value="SGNH_hydro"/>
</dbReference>
<dbReference type="InterPro" id="IPR008265">
    <property type="entry name" value="Lipase_GDSL_AS"/>
</dbReference>
<dbReference type="OrthoDB" id="408760at2759"/>
<dbReference type="InterPro" id="IPR036514">
    <property type="entry name" value="SGNH_hydro_sf"/>
</dbReference>
<dbReference type="GO" id="GO:0004622">
    <property type="term" value="F:phosphatidylcholine lysophospholipase activity"/>
    <property type="evidence" value="ECO:0007669"/>
    <property type="project" value="TreeGrafter"/>
</dbReference>
<proteinExistence type="predicted"/>
<dbReference type="SUPFAM" id="SSF52266">
    <property type="entry name" value="SGNH hydrolase"/>
    <property type="match status" value="1"/>
</dbReference>
<evidence type="ECO:0000313" key="2">
    <source>
        <dbReference type="EMBL" id="KOO34537.1"/>
    </source>
</evidence>
<dbReference type="InterPro" id="IPR051532">
    <property type="entry name" value="Ester_Hydrolysis_Enzymes"/>
</dbReference>